<keyword evidence="2" id="KW-0808">Transferase</keyword>
<organism evidence="4 5">
    <name type="scientific">candidate division WWE3 bacterium CG08_land_8_20_14_0_20_43_13</name>
    <dbReference type="NCBI Taxonomy" id="1975087"/>
    <lineage>
        <taxon>Bacteria</taxon>
        <taxon>Katanobacteria</taxon>
    </lineage>
</organism>
<dbReference type="PANTHER" id="PTHR34136:SF1">
    <property type="entry name" value="UDP-N-ACETYL-D-MANNOSAMINURONIC ACID TRANSFERASE"/>
    <property type="match status" value="1"/>
</dbReference>
<dbReference type="AlphaFoldDB" id="A0A2H0XA21"/>
<dbReference type="NCBIfam" id="TIGR00696">
    <property type="entry name" value="wecG_tagA_cpsF"/>
    <property type="match status" value="1"/>
</dbReference>
<evidence type="ECO:0000313" key="5">
    <source>
        <dbReference type="Proteomes" id="UP000231414"/>
    </source>
</evidence>
<keyword evidence="1" id="KW-0328">Glycosyltransferase</keyword>
<evidence type="ECO:0000256" key="3">
    <source>
        <dbReference type="SAM" id="Phobius"/>
    </source>
</evidence>
<evidence type="ECO:0008006" key="6">
    <source>
        <dbReference type="Google" id="ProtNLM"/>
    </source>
</evidence>
<dbReference type="Proteomes" id="UP000231414">
    <property type="component" value="Unassembled WGS sequence"/>
</dbReference>
<name>A0A2H0XA21_UNCKA</name>
<gene>
    <name evidence="4" type="ORF">COT52_01205</name>
</gene>
<feature type="transmembrane region" description="Helical" evidence="3">
    <location>
        <begin position="91"/>
        <end position="115"/>
    </location>
</feature>
<accession>A0A2H0XA21</accession>
<evidence type="ECO:0000313" key="4">
    <source>
        <dbReference type="EMBL" id="PIS20938.1"/>
    </source>
</evidence>
<reference evidence="5" key="1">
    <citation type="submission" date="2017-09" db="EMBL/GenBank/DDBJ databases">
        <title>Depth-based differentiation of microbial function through sediment-hosted aquifers and enrichment of novel symbionts in the deep terrestrial subsurface.</title>
        <authorList>
            <person name="Probst A.J."/>
            <person name="Ladd B."/>
            <person name="Jarett J.K."/>
            <person name="Geller-Mcgrath D.E."/>
            <person name="Sieber C.M.K."/>
            <person name="Emerson J.B."/>
            <person name="Anantharaman K."/>
            <person name="Thomas B.C."/>
            <person name="Malmstrom R."/>
            <person name="Stieglmeier M."/>
            <person name="Klingl A."/>
            <person name="Woyke T."/>
            <person name="Ryan C.M."/>
            <person name="Banfield J.F."/>
        </authorList>
    </citation>
    <scope>NUCLEOTIDE SEQUENCE [LARGE SCALE GENOMIC DNA]</scope>
</reference>
<dbReference type="Pfam" id="PF03808">
    <property type="entry name" value="Glyco_tran_WecG"/>
    <property type="match status" value="1"/>
</dbReference>
<proteinExistence type="predicted"/>
<dbReference type="GO" id="GO:0016758">
    <property type="term" value="F:hexosyltransferase activity"/>
    <property type="evidence" value="ECO:0007669"/>
    <property type="project" value="TreeGrafter"/>
</dbReference>
<dbReference type="CDD" id="cd06533">
    <property type="entry name" value="Glyco_transf_WecG_TagA"/>
    <property type="match status" value="1"/>
</dbReference>
<sequence length="296" mass="33655">MIPLEFVKTLGIPISRLTMEEVICLVEEWLVSKAGKKRIVTVNPEFLVLSYYNREFESILRKADLAVPDGVGILTAAQYSFYMRSLPNSKLLCLAGSFFYGIVCGLALLFCPAFFKVLKERITGVDLVGNLCQKSREQGWRVFLLGGWFGVGAQTAANLRAKYPGLILNHFQGSPDCRSETRSELDKTLQIISNFNPDILLVAYGFPAQEYWISSNFESIPCRLVIGVGGTLDMLSGRVRRAPYFFRRLGLEWLWRLLLEPGRFTRIFRAVVVFPYLVWRSNLLEDKKITPFKVNS</sequence>
<comment type="caution">
    <text evidence="4">The sequence shown here is derived from an EMBL/GenBank/DDBJ whole genome shotgun (WGS) entry which is preliminary data.</text>
</comment>
<keyword evidence="3" id="KW-0472">Membrane</keyword>
<dbReference type="PANTHER" id="PTHR34136">
    <property type="match status" value="1"/>
</dbReference>
<dbReference type="EMBL" id="PEYW01000015">
    <property type="protein sequence ID" value="PIS20938.1"/>
    <property type="molecule type" value="Genomic_DNA"/>
</dbReference>
<dbReference type="InterPro" id="IPR004629">
    <property type="entry name" value="WecG_TagA_CpsF"/>
</dbReference>
<evidence type="ECO:0000256" key="1">
    <source>
        <dbReference type="ARBA" id="ARBA00022676"/>
    </source>
</evidence>
<evidence type="ECO:0000256" key="2">
    <source>
        <dbReference type="ARBA" id="ARBA00022679"/>
    </source>
</evidence>
<keyword evidence="3" id="KW-1133">Transmembrane helix</keyword>
<protein>
    <recommendedName>
        <fullName evidence="6">Glycosyltransferase</fullName>
    </recommendedName>
</protein>
<keyword evidence="3" id="KW-0812">Transmembrane</keyword>